<feature type="domain" description="K+ potassium transporter C-terminal" evidence="13">
    <location>
        <begin position="470"/>
        <end position="626"/>
    </location>
</feature>
<keyword evidence="8 11" id="KW-1133">Transmembrane helix</keyword>
<accession>A0AAE3QJT8</accession>
<reference evidence="14" key="1">
    <citation type="submission" date="2023-05" db="EMBL/GenBank/DDBJ databases">
        <authorList>
            <person name="Zhang X."/>
        </authorList>
    </citation>
    <scope>NUCLEOTIDE SEQUENCE</scope>
    <source>
        <strain evidence="14">YF14B1</strain>
    </source>
</reference>
<keyword evidence="2 11" id="KW-0813">Transport</keyword>
<evidence type="ECO:0000256" key="3">
    <source>
        <dbReference type="ARBA" id="ARBA00022475"/>
    </source>
</evidence>
<keyword evidence="10 11" id="KW-0472">Membrane</keyword>
<keyword evidence="3 11" id="KW-1003">Cell membrane</keyword>
<comment type="catalytic activity">
    <reaction evidence="11">
        <text>K(+)(in) + H(+)(in) = K(+)(out) + H(+)(out)</text>
        <dbReference type="Rhea" id="RHEA:28490"/>
        <dbReference type="ChEBI" id="CHEBI:15378"/>
        <dbReference type="ChEBI" id="CHEBI:29103"/>
    </reaction>
</comment>
<evidence type="ECO:0000256" key="7">
    <source>
        <dbReference type="ARBA" id="ARBA00022958"/>
    </source>
</evidence>
<dbReference type="PANTHER" id="PTHR30540">
    <property type="entry name" value="OSMOTIC STRESS POTASSIUM TRANSPORTER"/>
    <property type="match status" value="1"/>
</dbReference>
<evidence type="ECO:0000259" key="12">
    <source>
        <dbReference type="Pfam" id="PF02705"/>
    </source>
</evidence>
<evidence type="ECO:0000313" key="15">
    <source>
        <dbReference type="Proteomes" id="UP001241110"/>
    </source>
</evidence>
<dbReference type="InterPro" id="IPR053951">
    <property type="entry name" value="K_trans_N"/>
</dbReference>
<keyword evidence="7 11" id="KW-0630">Potassium</keyword>
<evidence type="ECO:0000256" key="11">
    <source>
        <dbReference type="HAMAP-Rule" id="MF_01522"/>
    </source>
</evidence>
<organism evidence="14 15">
    <name type="scientific">Xanthocytophaga flava</name>
    <dbReference type="NCBI Taxonomy" id="3048013"/>
    <lineage>
        <taxon>Bacteria</taxon>
        <taxon>Pseudomonadati</taxon>
        <taxon>Bacteroidota</taxon>
        <taxon>Cytophagia</taxon>
        <taxon>Cytophagales</taxon>
        <taxon>Rhodocytophagaceae</taxon>
        <taxon>Xanthocytophaga</taxon>
    </lineage>
</organism>
<keyword evidence="4 11" id="KW-0633">Potassium transport</keyword>
<feature type="transmembrane region" description="Helical" evidence="11">
    <location>
        <begin position="280"/>
        <end position="311"/>
    </location>
</feature>
<evidence type="ECO:0000256" key="1">
    <source>
        <dbReference type="ARBA" id="ARBA00004141"/>
    </source>
</evidence>
<dbReference type="EMBL" id="JASJOS010000004">
    <property type="protein sequence ID" value="MDJ1480687.1"/>
    <property type="molecule type" value="Genomic_DNA"/>
</dbReference>
<evidence type="ECO:0000256" key="9">
    <source>
        <dbReference type="ARBA" id="ARBA00023065"/>
    </source>
</evidence>
<evidence type="ECO:0000256" key="8">
    <source>
        <dbReference type="ARBA" id="ARBA00022989"/>
    </source>
</evidence>
<gene>
    <name evidence="11" type="primary">kup</name>
    <name evidence="14" type="ORF">QNI16_09345</name>
</gene>
<keyword evidence="9 11" id="KW-0406">Ion transport</keyword>
<feature type="transmembrane region" description="Helical" evidence="11">
    <location>
        <begin position="46"/>
        <end position="69"/>
    </location>
</feature>
<feature type="domain" description="K+ potassium transporter integral membrane" evidence="12">
    <location>
        <begin position="16"/>
        <end position="446"/>
    </location>
</feature>
<feature type="transmembrane region" description="Helical" evidence="11">
    <location>
        <begin position="388"/>
        <end position="409"/>
    </location>
</feature>
<sequence>MDNKHNFDKVTAGGLLVALGIIYGDIGTSPLYVFNAIIGKNSIDSHVVFGSLSCIFWTLTLQTTIKYVILTLRADNNGEGGIFSLYALVRRYKRWLTVPAIIGGSTLLADGIITPPISVSSAIEGLRLIKPDISPNMIITIVIIILTFLFLLQALGTQLVGRSFGPLMTLWFSMLAILGVANLVEDWHILAALNPYYAYDLLVNYPGGFWLLGAVFLCTTGAEALYSDLGHCGRGNIRISWIFVKSCLLLNYFGQGAWLITHEGKFLDKSVFYSIMPNWFILPGICIATLAAIIASQALISGSFTLINEAIRLSFWPKVRIKFPTDQRGQIYVPSINWLLWLGCVGVVLYFRESANMEAAYGLAITATMISTTVLLTYWLYTRHVPQLVVWLVFLVYFSIECSFLIANLSKFRHGGFVSLIISGLLLTVMYVWINSNRIKQRLTQFVRVDEYIEPLQMLSIDQSVPKYATHLVFMTNARTENEIEQTIIYSIFQKRPKRADIYWFVHVDTADDPYTMEYTVDIKAPEDLIKITFRLGFRVEQRINLFFRKVVEDMVRNREVDITSRYESLSKQHVIGDFRFVVFERFLSFENELPFNERLIMNAYFFIKEFTPGDDKWFGLDTSSVKLEKVPLVIRPAENVLLTRIYHNPDGSVTRRLINGGNNGKACATPEEEELKKKTAKAI</sequence>
<proteinExistence type="inferred from homology"/>
<dbReference type="Proteomes" id="UP001241110">
    <property type="component" value="Unassembled WGS sequence"/>
</dbReference>
<dbReference type="HAMAP" id="MF_01522">
    <property type="entry name" value="Kup"/>
    <property type="match status" value="1"/>
</dbReference>
<feature type="transmembrane region" description="Helical" evidence="11">
    <location>
        <begin position="331"/>
        <end position="351"/>
    </location>
</feature>
<evidence type="ECO:0000256" key="4">
    <source>
        <dbReference type="ARBA" id="ARBA00022538"/>
    </source>
</evidence>
<evidence type="ECO:0000259" key="13">
    <source>
        <dbReference type="Pfam" id="PF22776"/>
    </source>
</evidence>
<feature type="transmembrane region" description="Helical" evidence="11">
    <location>
        <begin position="363"/>
        <end position="381"/>
    </location>
</feature>
<dbReference type="PANTHER" id="PTHR30540:SF83">
    <property type="entry name" value="K+ POTASSIUM TRANSPORTER"/>
    <property type="match status" value="1"/>
</dbReference>
<comment type="subcellular location">
    <subcellularLocation>
        <location evidence="11">Cell membrane</location>
        <topology evidence="11">Multi-pass membrane protein</topology>
    </subcellularLocation>
    <subcellularLocation>
        <location evidence="1">Membrane</location>
        <topology evidence="1">Multi-pass membrane protein</topology>
    </subcellularLocation>
</comment>
<dbReference type="InterPro" id="IPR053952">
    <property type="entry name" value="K_trans_C"/>
</dbReference>
<dbReference type="InterPro" id="IPR023051">
    <property type="entry name" value="Kup"/>
</dbReference>
<comment type="similarity">
    <text evidence="11">Belongs to the HAK/KUP transporter (TC 2.A.72) family.</text>
</comment>
<keyword evidence="5 11" id="KW-0812">Transmembrane</keyword>
<dbReference type="AlphaFoldDB" id="A0AAE3QJT8"/>
<dbReference type="InterPro" id="IPR003855">
    <property type="entry name" value="K+_transporter"/>
</dbReference>
<dbReference type="Pfam" id="PF02705">
    <property type="entry name" value="K_trans"/>
    <property type="match status" value="1"/>
</dbReference>
<dbReference type="GO" id="GO:0015293">
    <property type="term" value="F:symporter activity"/>
    <property type="evidence" value="ECO:0007669"/>
    <property type="project" value="UniProtKB-UniRule"/>
</dbReference>
<feature type="transmembrane region" description="Helical" evidence="11">
    <location>
        <begin position="133"/>
        <end position="152"/>
    </location>
</feature>
<keyword evidence="6 11" id="KW-0769">Symport</keyword>
<dbReference type="GO" id="GO:0015079">
    <property type="term" value="F:potassium ion transmembrane transporter activity"/>
    <property type="evidence" value="ECO:0007669"/>
    <property type="project" value="UniProtKB-UniRule"/>
</dbReference>
<feature type="transmembrane region" description="Helical" evidence="11">
    <location>
        <begin position="95"/>
        <end position="113"/>
    </location>
</feature>
<name>A0AAE3QJT8_9BACT</name>
<dbReference type="RefSeq" id="WP_313977565.1">
    <property type="nucleotide sequence ID" value="NZ_JASJOS010000004.1"/>
</dbReference>
<evidence type="ECO:0000256" key="5">
    <source>
        <dbReference type="ARBA" id="ARBA00022692"/>
    </source>
</evidence>
<comment type="function">
    <text evidence="11">Transport of potassium into the cell. Likely operates as a K(+):H(+) symporter.</text>
</comment>
<feature type="transmembrane region" description="Helical" evidence="11">
    <location>
        <begin position="204"/>
        <end position="227"/>
    </location>
</feature>
<feature type="transmembrane region" description="Helical" evidence="11">
    <location>
        <begin position="12"/>
        <end position="34"/>
    </location>
</feature>
<comment type="caution">
    <text evidence="14">The sequence shown here is derived from an EMBL/GenBank/DDBJ whole genome shotgun (WGS) entry which is preliminary data.</text>
</comment>
<protein>
    <recommendedName>
        <fullName evidence="11">Probable potassium transport system protein Kup</fullName>
    </recommendedName>
</protein>
<dbReference type="GO" id="GO:0005886">
    <property type="term" value="C:plasma membrane"/>
    <property type="evidence" value="ECO:0007669"/>
    <property type="project" value="UniProtKB-SubCell"/>
</dbReference>
<feature type="transmembrane region" description="Helical" evidence="11">
    <location>
        <begin position="239"/>
        <end position="260"/>
    </location>
</feature>
<evidence type="ECO:0000256" key="2">
    <source>
        <dbReference type="ARBA" id="ARBA00022448"/>
    </source>
</evidence>
<dbReference type="Pfam" id="PF22776">
    <property type="entry name" value="K_trans_C"/>
    <property type="match status" value="1"/>
</dbReference>
<feature type="transmembrane region" description="Helical" evidence="11">
    <location>
        <begin position="415"/>
        <end position="434"/>
    </location>
</feature>
<evidence type="ECO:0000313" key="14">
    <source>
        <dbReference type="EMBL" id="MDJ1480687.1"/>
    </source>
</evidence>
<feature type="transmembrane region" description="Helical" evidence="11">
    <location>
        <begin position="164"/>
        <end position="184"/>
    </location>
</feature>
<evidence type="ECO:0000256" key="6">
    <source>
        <dbReference type="ARBA" id="ARBA00022847"/>
    </source>
</evidence>
<evidence type="ECO:0000256" key="10">
    <source>
        <dbReference type="ARBA" id="ARBA00023136"/>
    </source>
</evidence>